<accession>U3PF18</accession>
<dbReference type="HOGENOM" id="CLU_136049_0_0_11"/>
<dbReference type="RefSeq" id="WP_021755186.1">
    <property type="nucleotide sequence ID" value="NC_022438.1"/>
</dbReference>
<evidence type="ECO:0000313" key="3">
    <source>
        <dbReference type="Proteomes" id="UP000016743"/>
    </source>
</evidence>
<evidence type="ECO:0008006" key="4">
    <source>
        <dbReference type="Google" id="ProtNLM"/>
    </source>
</evidence>
<dbReference type="KEGG" id="lxy:O159_16750"/>
<dbReference type="AlphaFoldDB" id="U3PF18"/>
<dbReference type="Proteomes" id="UP000016743">
    <property type="component" value="Chromosome"/>
</dbReference>
<name>U3PF18_LEIXC</name>
<dbReference type="EMBL" id="CP006734">
    <property type="protein sequence ID" value="AGW41720.1"/>
    <property type="molecule type" value="Genomic_DNA"/>
</dbReference>
<keyword evidence="3" id="KW-1185">Reference proteome</keyword>
<organism evidence="2 3">
    <name type="scientific">Leifsonia xyli subsp. cynodontis DSM 46306</name>
    <dbReference type="NCBI Taxonomy" id="1389489"/>
    <lineage>
        <taxon>Bacteria</taxon>
        <taxon>Bacillati</taxon>
        <taxon>Actinomycetota</taxon>
        <taxon>Actinomycetes</taxon>
        <taxon>Micrococcales</taxon>
        <taxon>Microbacteriaceae</taxon>
        <taxon>Leifsonia</taxon>
    </lineage>
</organism>
<evidence type="ECO:0000313" key="2">
    <source>
        <dbReference type="EMBL" id="AGW42243.1"/>
    </source>
</evidence>
<dbReference type="eggNOG" id="ENOG5032WFJ">
    <property type="taxonomic scope" value="Bacteria"/>
</dbReference>
<gene>
    <name evidence="1" type="ORF">O159_16750</name>
    <name evidence="2" type="ORF">O159_22800</name>
</gene>
<protein>
    <recommendedName>
        <fullName evidence="4">Holliday junction resolvase</fullName>
    </recommendedName>
</protein>
<dbReference type="STRING" id="1389489.O159_16750"/>
<dbReference type="KEGG" id="lxy:O159_22800"/>
<evidence type="ECO:0000313" key="1">
    <source>
        <dbReference type="EMBL" id="AGW41720.1"/>
    </source>
</evidence>
<sequence length="148" mass="16011">MSDYLGTLDGAVADQVQTEDLRELPQPRRTHRSARKAGTAFESSVAAYLAAELDDDRIERRAKNGVKDRGDITGVKTIRGGRVVIECKNVATLALPAWLREAETEAGNDDAVIGVVVHKRRGVADPAEQFVTMTLNTLARLLNGGAEL</sequence>
<reference evidence="2 3" key="1">
    <citation type="journal article" date="2013" name="Genome Announc.">
        <title>Complete Genome Sequence of Leifsonia xyli subsp. cynodontis Strain DSM46306, a Gram-Positive Bacterial Pathogen of Grasses.</title>
        <authorList>
            <person name="Monteiro-Vitorello C.B."/>
            <person name="Zerillo M.M."/>
            <person name="Van Sluys M.A."/>
            <person name="Camargo L.E."/>
            <person name="Kitajima J.P."/>
        </authorList>
    </citation>
    <scope>NUCLEOTIDE SEQUENCE [LARGE SCALE GENOMIC DNA]</scope>
    <source>
        <strain evidence="2 3">DSM 46306</strain>
    </source>
</reference>
<dbReference type="EMBL" id="CP006734">
    <property type="protein sequence ID" value="AGW42243.1"/>
    <property type="molecule type" value="Genomic_DNA"/>
</dbReference>
<dbReference type="PATRIC" id="fig|1389489.3.peg.1614"/>
<proteinExistence type="predicted"/>